<dbReference type="InterPro" id="IPR052751">
    <property type="entry name" value="Plant_MAPKKK"/>
</dbReference>
<dbReference type="Proteomes" id="UP001327560">
    <property type="component" value="Chromosome 7"/>
</dbReference>
<evidence type="ECO:0000256" key="5">
    <source>
        <dbReference type="PROSITE-ProRule" id="PRU10141"/>
    </source>
</evidence>
<keyword evidence="1" id="KW-0808">Transferase</keyword>
<keyword evidence="10" id="KW-1185">Reference proteome</keyword>
<evidence type="ECO:0000313" key="9">
    <source>
        <dbReference type="EMBL" id="WOL14818.1"/>
    </source>
</evidence>
<name>A0AAQ3QMD7_9LILI</name>
<evidence type="ECO:0000256" key="4">
    <source>
        <dbReference type="ARBA" id="ARBA00022840"/>
    </source>
</evidence>
<dbReference type="PROSITE" id="PS00107">
    <property type="entry name" value="PROTEIN_KINASE_ATP"/>
    <property type="match status" value="1"/>
</dbReference>
<reference evidence="9 10" key="1">
    <citation type="submission" date="2023-10" db="EMBL/GenBank/DDBJ databases">
        <title>Chromosome-scale genome assembly provides insights into flower coloration mechanisms of Canna indica.</title>
        <authorList>
            <person name="Li C."/>
        </authorList>
    </citation>
    <scope>NUCLEOTIDE SEQUENCE [LARGE SCALE GENOMIC DNA]</scope>
    <source>
        <tissue evidence="9">Flower</tissue>
    </source>
</reference>
<dbReference type="GO" id="GO:0004674">
    <property type="term" value="F:protein serine/threonine kinase activity"/>
    <property type="evidence" value="ECO:0007669"/>
    <property type="project" value="UniProtKB-KW"/>
</dbReference>
<dbReference type="PANTHER" id="PTHR48011">
    <property type="entry name" value="CCR4-NOT TRANSCRIPTIONAL COMPLEX SUBUNIT CAF120-RELATED"/>
    <property type="match status" value="1"/>
</dbReference>
<dbReference type="InterPro" id="IPR017441">
    <property type="entry name" value="Protein_kinase_ATP_BS"/>
</dbReference>
<sequence length="494" mass="53670">MESTTKSWVRGCPIGAGAFGAVHLAFDKSASQVFAVKSVSLSSSPLPFIQFLENEIQVLKSIRSPYVVSYLGDDTSHEPRAGARRNLHIEYMPGGTVADAAAAARAEGRPLDELQVRSHARCVARALRYLHDVAGVVHCDVKGRNVLLARDRRVAKLADFGMAVRTAGGGGGWVRGTPLWMAPEVARGERPSPAADVWSLGCTVIEMVTGAQPWANLGGKGASGAMLSIGYGGEVPEFPAQLSDVGRDFLDKCLRRDAKERWTAEQLLQHPFLAKEGAVVGDASPRGVLEWANWGFHEDEYDSIEGRCSLESARDRMRGLGVHGGASSWCSDDWELVRCSEETNSVAEDEEEEEEEKREGLGGGDDSVGGDSGSGIGCSASCCCLCFCCNCCHSFQCCCCRRRCRESDLGGQNCGGKSKSSVFELYDLLSKEKEINEILDSFKLLCPAEEFDQSKKINFLTDKPGQTLTPNIGRDMLHPEYQEIAMQHITLWAD</sequence>
<feature type="binding site" evidence="5">
    <location>
        <position position="37"/>
    </location>
    <ligand>
        <name>ATP</name>
        <dbReference type="ChEBI" id="CHEBI:30616"/>
    </ligand>
</feature>
<evidence type="ECO:0000256" key="2">
    <source>
        <dbReference type="ARBA" id="ARBA00022741"/>
    </source>
</evidence>
<protein>
    <submittedName>
        <fullName evidence="9">Mitogen-activated protein kinase kinase kinase 3</fullName>
    </submittedName>
</protein>
<dbReference type="EMBL" id="CP136896">
    <property type="protein sequence ID" value="WOL14818.1"/>
    <property type="molecule type" value="Genomic_DNA"/>
</dbReference>
<evidence type="ECO:0000256" key="1">
    <source>
        <dbReference type="ARBA" id="ARBA00022679"/>
    </source>
</evidence>
<organism evidence="9 10">
    <name type="scientific">Canna indica</name>
    <name type="common">Indian-shot</name>
    <dbReference type="NCBI Taxonomy" id="4628"/>
    <lineage>
        <taxon>Eukaryota</taxon>
        <taxon>Viridiplantae</taxon>
        <taxon>Streptophyta</taxon>
        <taxon>Embryophyta</taxon>
        <taxon>Tracheophyta</taxon>
        <taxon>Spermatophyta</taxon>
        <taxon>Magnoliopsida</taxon>
        <taxon>Liliopsida</taxon>
        <taxon>Zingiberales</taxon>
        <taxon>Cannaceae</taxon>
        <taxon>Canna</taxon>
    </lineage>
</organism>
<comment type="similarity">
    <text evidence="6">Belongs to the protein kinase superfamily.</text>
</comment>
<evidence type="ECO:0000256" key="6">
    <source>
        <dbReference type="RuleBase" id="RU000304"/>
    </source>
</evidence>
<feature type="compositionally biased region" description="Acidic residues" evidence="7">
    <location>
        <begin position="347"/>
        <end position="356"/>
    </location>
</feature>
<feature type="domain" description="Protein kinase" evidence="8">
    <location>
        <begin position="8"/>
        <end position="273"/>
    </location>
</feature>
<dbReference type="Pfam" id="PF00069">
    <property type="entry name" value="Pkinase"/>
    <property type="match status" value="1"/>
</dbReference>
<accession>A0AAQ3QMD7</accession>
<keyword evidence="4 5" id="KW-0067">ATP-binding</keyword>
<dbReference type="GO" id="GO:0007165">
    <property type="term" value="P:signal transduction"/>
    <property type="evidence" value="ECO:0007669"/>
    <property type="project" value="TreeGrafter"/>
</dbReference>
<dbReference type="InterPro" id="IPR000719">
    <property type="entry name" value="Prot_kinase_dom"/>
</dbReference>
<dbReference type="AlphaFoldDB" id="A0AAQ3QMD7"/>
<evidence type="ECO:0000313" key="10">
    <source>
        <dbReference type="Proteomes" id="UP001327560"/>
    </source>
</evidence>
<dbReference type="InterPro" id="IPR008271">
    <property type="entry name" value="Ser/Thr_kinase_AS"/>
</dbReference>
<feature type="region of interest" description="Disordered" evidence="7">
    <location>
        <begin position="343"/>
        <end position="366"/>
    </location>
</feature>
<proteinExistence type="inferred from homology"/>
<evidence type="ECO:0000256" key="3">
    <source>
        <dbReference type="ARBA" id="ARBA00022777"/>
    </source>
</evidence>
<keyword evidence="3 9" id="KW-0418">Kinase</keyword>
<dbReference type="Gene3D" id="1.10.510.10">
    <property type="entry name" value="Transferase(Phosphotransferase) domain 1"/>
    <property type="match status" value="1"/>
</dbReference>
<dbReference type="SUPFAM" id="SSF56112">
    <property type="entry name" value="Protein kinase-like (PK-like)"/>
    <property type="match status" value="1"/>
</dbReference>
<dbReference type="CDD" id="cd06606">
    <property type="entry name" value="STKc_MAPKKK"/>
    <property type="match status" value="1"/>
</dbReference>
<dbReference type="InterPro" id="IPR011009">
    <property type="entry name" value="Kinase-like_dom_sf"/>
</dbReference>
<dbReference type="PROSITE" id="PS00108">
    <property type="entry name" value="PROTEIN_KINASE_ST"/>
    <property type="match status" value="1"/>
</dbReference>
<keyword evidence="2 5" id="KW-0547">Nucleotide-binding</keyword>
<dbReference type="PROSITE" id="PS50011">
    <property type="entry name" value="PROTEIN_KINASE_DOM"/>
    <property type="match status" value="1"/>
</dbReference>
<dbReference type="PANTHER" id="PTHR48011:SF7">
    <property type="entry name" value="F10K1.14 PROTEIN"/>
    <property type="match status" value="1"/>
</dbReference>
<dbReference type="SMART" id="SM00220">
    <property type="entry name" value="S_TKc"/>
    <property type="match status" value="1"/>
</dbReference>
<evidence type="ECO:0000259" key="8">
    <source>
        <dbReference type="PROSITE" id="PS50011"/>
    </source>
</evidence>
<evidence type="ECO:0000256" key="7">
    <source>
        <dbReference type="SAM" id="MobiDB-lite"/>
    </source>
</evidence>
<dbReference type="GO" id="GO:0005524">
    <property type="term" value="F:ATP binding"/>
    <property type="evidence" value="ECO:0007669"/>
    <property type="project" value="UniProtKB-UniRule"/>
</dbReference>
<keyword evidence="6" id="KW-0723">Serine/threonine-protein kinase</keyword>
<gene>
    <name evidence="9" type="ORF">Cni_G23599</name>
</gene>